<sequence>MSKKILFLHGYAQSASIFSAKTGGLRKSLQKLGYETIYIDAPQKIQGDETHSSSAIDMYGWWPYVADGFNIDEGLTAVRQEISKHEGEIEGIIGFSQGGGLTGIIASQYKEIIPSLKYIIVFSGFKLRPKQYDSYYEGKIQVPSLHVIGELDTVVEEERSLKLYDVSRDDNKTLLKHQGGHFVPNSRDFVTKVINWIQSIDTETVEKEEQDINDDTDLLDAIDNIGKA</sequence>
<keyword evidence="4" id="KW-1185">Reference proteome</keyword>
<dbReference type="InterPro" id="IPR050593">
    <property type="entry name" value="LovG"/>
</dbReference>
<evidence type="ECO:0000313" key="4">
    <source>
        <dbReference type="Proteomes" id="UP000769528"/>
    </source>
</evidence>
<evidence type="ECO:0000313" key="3">
    <source>
        <dbReference type="EMBL" id="KAH3679627.1"/>
    </source>
</evidence>
<dbReference type="Gene3D" id="3.40.50.1820">
    <property type="entry name" value="alpha/beta hydrolase"/>
    <property type="match status" value="1"/>
</dbReference>
<evidence type="ECO:0000256" key="1">
    <source>
        <dbReference type="ARBA" id="ARBA00022801"/>
    </source>
</evidence>
<dbReference type="GO" id="GO:0005737">
    <property type="term" value="C:cytoplasm"/>
    <property type="evidence" value="ECO:0007669"/>
    <property type="project" value="TreeGrafter"/>
</dbReference>
<gene>
    <name evidence="3" type="ORF">WICMUC_000859</name>
</gene>
<evidence type="ECO:0000259" key="2">
    <source>
        <dbReference type="Pfam" id="PF03959"/>
    </source>
</evidence>
<proteinExistence type="predicted"/>
<name>A0A9P8PWU4_9ASCO</name>
<reference evidence="3" key="1">
    <citation type="journal article" date="2021" name="Open Biol.">
        <title>Shared evolutionary footprints suggest mitochondrial oxidative damage underlies multiple complex I losses in fungi.</title>
        <authorList>
            <person name="Schikora-Tamarit M.A."/>
            <person name="Marcet-Houben M."/>
            <person name="Nosek J."/>
            <person name="Gabaldon T."/>
        </authorList>
    </citation>
    <scope>NUCLEOTIDE SEQUENCE</scope>
    <source>
        <strain evidence="3">CBS6341</strain>
    </source>
</reference>
<dbReference type="PANTHER" id="PTHR48070:SF6">
    <property type="entry name" value="ESTERASE OVCA2"/>
    <property type="match status" value="1"/>
</dbReference>
<organism evidence="3 4">
    <name type="scientific">Wickerhamomyces mucosus</name>
    <dbReference type="NCBI Taxonomy" id="1378264"/>
    <lineage>
        <taxon>Eukaryota</taxon>
        <taxon>Fungi</taxon>
        <taxon>Dikarya</taxon>
        <taxon>Ascomycota</taxon>
        <taxon>Saccharomycotina</taxon>
        <taxon>Saccharomycetes</taxon>
        <taxon>Phaffomycetales</taxon>
        <taxon>Wickerhamomycetaceae</taxon>
        <taxon>Wickerhamomyces</taxon>
    </lineage>
</organism>
<dbReference type="EMBL" id="JAEUBF010000267">
    <property type="protein sequence ID" value="KAH3679627.1"/>
    <property type="molecule type" value="Genomic_DNA"/>
</dbReference>
<dbReference type="GO" id="GO:0005634">
    <property type="term" value="C:nucleus"/>
    <property type="evidence" value="ECO:0007669"/>
    <property type="project" value="TreeGrafter"/>
</dbReference>
<dbReference type="GO" id="GO:0016787">
    <property type="term" value="F:hydrolase activity"/>
    <property type="evidence" value="ECO:0007669"/>
    <property type="project" value="UniProtKB-KW"/>
</dbReference>
<comment type="caution">
    <text evidence="3">The sequence shown here is derived from an EMBL/GenBank/DDBJ whole genome shotgun (WGS) entry which is preliminary data.</text>
</comment>
<feature type="domain" description="Serine hydrolase" evidence="2">
    <location>
        <begin position="2"/>
        <end position="192"/>
    </location>
</feature>
<dbReference type="InterPro" id="IPR005645">
    <property type="entry name" value="FSH-like_dom"/>
</dbReference>
<accession>A0A9P8PWU4</accession>
<dbReference type="OrthoDB" id="2094269at2759"/>
<dbReference type="PANTHER" id="PTHR48070">
    <property type="entry name" value="ESTERASE OVCA2"/>
    <property type="match status" value="1"/>
</dbReference>
<dbReference type="AlphaFoldDB" id="A0A9P8PWU4"/>
<dbReference type="InterPro" id="IPR029058">
    <property type="entry name" value="AB_hydrolase_fold"/>
</dbReference>
<dbReference type="Pfam" id="PF03959">
    <property type="entry name" value="FSH1"/>
    <property type="match status" value="1"/>
</dbReference>
<dbReference type="SUPFAM" id="SSF53474">
    <property type="entry name" value="alpha/beta-Hydrolases"/>
    <property type="match status" value="1"/>
</dbReference>
<dbReference type="Proteomes" id="UP000769528">
    <property type="component" value="Unassembled WGS sequence"/>
</dbReference>
<reference evidence="3" key="2">
    <citation type="submission" date="2021-01" db="EMBL/GenBank/DDBJ databases">
        <authorList>
            <person name="Schikora-Tamarit M.A."/>
        </authorList>
    </citation>
    <scope>NUCLEOTIDE SEQUENCE</scope>
    <source>
        <strain evidence="3">CBS6341</strain>
    </source>
</reference>
<keyword evidence="1" id="KW-0378">Hydrolase</keyword>
<protein>
    <recommendedName>
        <fullName evidence="2">Serine hydrolase domain-containing protein</fullName>
    </recommendedName>
</protein>